<proteinExistence type="inferred from homology"/>
<evidence type="ECO:0000256" key="3">
    <source>
        <dbReference type="ARBA" id="ARBA00022676"/>
    </source>
</evidence>
<evidence type="ECO:0000313" key="8">
    <source>
        <dbReference type="Proteomes" id="UP000239494"/>
    </source>
</evidence>
<keyword evidence="3" id="KW-0328">Glycosyltransferase</keyword>
<feature type="compositionally biased region" description="Basic and acidic residues" evidence="5">
    <location>
        <begin position="236"/>
        <end position="259"/>
    </location>
</feature>
<name>A0A2T0T257_9PSEU</name>
<dbReference type="GO" id="GO:0016757">
    <property type="term" value="F:glycosyltransferase activity"/>
    <property type="evidence" value="ECO:0007669"/>
    <property type="project" value="UniProtKB-KW"/>
</dbReference>
<feature type="region of interest" description="Disordered" evidence="5">
    <location>
        <begin position="220"/>
        <end position="259"/>
    </location>
</feature>
<dbReference type="RefSeq" id="WP_106189649.1">
    <property type="nucleotide sequence ID" value="NZ_PVTF01000007.1"/>
</dbReference>
<evidence type="ECO:0000256" key="5">
    <source>
        <dbReference type="SAM" id="MobiDB-lite"/>
    </source>
</evidence>
<comment type="pathway">
    <text evidence="1">Cell wall biogenesis; cell wall polysaccharide biosynthesis.</text>
</comment>
<keyword evidence="8" id="KW-1185">Reference proteome</keyword>
<comment type="similarity">
    <text evidence="2">Belongs to the glycosyltransferase 2 family.</text>
</comment>
<evidence type="ECO:0000256" key="1">
    <source>
        <dbReference type="ARBA" id="ARBA00004776"/>
    </source>
</evidence>
<dbReference type="Proteomes" id="UP000239494">
    <property type="component" value="Unassembled WGS sequence"/>
</dbReference>
<evidence type="ECO:0000259" key="6">
    <source>
        <dbReference type="Pfam" id="PF00535"/>
    </source>
</evidence>
<dbReference type="InterPro" id="IPR001173">
    <property type="entry name" value="Glyco_trans_2-like"/>
</dbReference>
<evidence type="ECO:0000313" key="7">
    <source>
        <dbReference type="EMBL" id="PRY39742.1"/>
    </source>
</evidence>
<evidence type="ECO:0000256" key="4">
    <source>
        <dbReference type="ARBA" id="ARBA00022679"/>
    </source>
</evidence>
<dbReference type="SUPFAM" id="SSF53448">
    <property type="entry name" value="Nucleotide-diphospho-sugar transferases"/>
    <property type="match status" value="1"/>
</dbReference>
<dbReference type="AlphaFoldDB" id="A0A2T0T257"/>
<organism evidence="7 8">
    <name type="scientific">Umezawaea tangerina</name>
    <dbReference type="NCBI Taxonomy" id="84725"/>
    <lineage>
        <taxon>Bacteria</taxon>
        <taxon>Bacillati</taxon>
        <taxon>Actinomycetota</taxon>
        <taxon>Actinomycetes</taxon>
        <taxon>Pseudonocardiales</taxon>
        <taxon>Pseudonocardiaceae</taxon>
        <taxon>Umezawaea</taxon>
    </lineage>
</organism>
<keyword evidence="4 7" id="KW-0808">Transferase</keyword>
<protein>
    <submittedName>
        <fullName evidence="7">GT2 family glycosyltransferase</fullName>
    </submittedName>
</protein>
<feature type="domain" description="Glycosyltransferase 2-like" evidence="6">
    <location>
        <begin position="39"/>
        <end position="129"/>
    </location>
</feature>
<dbReference type="EMBL" id="PVTF01000007">
    <property type="protein sequence ID" value="PRY39742.1"/>
    <property type="molecule type" value="Genomic_DNA"/>
</dbReference>
<comment type="caution">
    <text evidence="7">The sequence shown here is derived from an EMBL/GenBank/DDBJ whole genome shotgun (WGS) entry which is preliminary data.</text>
</comment>
<gene>
    <name evidence="7" type="ORF">CLV43_107329</name>
</gene>
<dbReference type="Pfam" id="PF00535">
    <property type="entry name" value="Glycos_transf_2"/>
    <property type="match status" value="1"/>
</dbReference>
<reference evidence="7 8" key="1">
    <citation type="submission" date="2018-03" db="EMBL/GenBank/DDBJ databases">
        <title>Genomic Encyclopedia of Archaeal and Bacterial Type Strains, Phase II (KMG-II): from individual species to whole genera.</title>
        <authorList>
            <person name="Goeker M."/>
        </authorList>
    </citation>
    <scope>NUCLEOTIDE SEQUENCE [LARGE SCALE GENOMIC DNA]</scope>
    <source>
        <strain evidence="7 8">DSM 44720</strain>
    </source>
</reference>
<dbReference type="PANTHER" id="PTHR43179:SF12">
    <property type="entry name" value="GALACTOFURANOSYLTRANSFERASE GLFT2"/>
    <property type="match status" value="1"/>
</dbReference>
<dbReference type="InterPro" id="IPR029044">
    <property type="entry name" value="Nucleotide-diphossugar_trans"/>
</dbReference>
<accession>A0A2T0T257</accession>
<dbReference type="PANTHER" id="PTHR43179">
    <property type="entry name" value="RHAMNOSYLTRANSFERASE WBBL"/>
    <property type="match status" value="1"/>
</dbReference>
<dbReference type="OrthoDB" id="5123492at2"/>
<dbReference type="Gene3D" id="3.90.550.10">
    <property type="entry name" value="Spore Coat Polysaccharide Biosynthesis Protein SpsA, Chain A"/>
    <property type="match status" value="1"/>
</dbReference>
<sequence length="259" mass="28755">MDVALVVVAYGLPFGTAPFESARRSLQPLTTYVFRHSTTPSVVAACERVATSPDVVYLPYGVNRGLANSWNEGMVRAFEWADVVLFANDDVEFADGDVDRLVATAAAHPEHYVVTCAGVELSRRERAPSLGYACFAMNRVAFDELGCLDQNLFPIYCEDEDHSRRAALAGLREANCPDTAVRHFGSAAIRGHPELDRQNRVTHAANFAYYQRKWGGPAGHERFRNPFDDPSLGPRIDPDRRHTPYGPGRDRTDHHIVAI</sequence>
<evidence type="ECO:0000256" key="2">
    <source>
        <dbReference type="ARBA" id="ARBA00006739"/>
    </source>
</evidence>